<accession>A0A9D4F3S4</accession>
<keyword evidence="2" id="KW-1185">Reference proteome</keyword>
<dbReference type="EMBL" id="JAIWYP010000008">
    <property type="protein sequence ID" value="KAH3790754.1"/>
    <property type="molecule type" value="Genomic_DNA"/>
</dbReference>
<evidence type="ECO:0000313" key="2">
    <source>
        <dbReference type="Proteomes" id="UP000828390"/>
    </source>
</evidence>
<gene>
    <name evidence="1" type="ORF">DPMN_168961</name>
</gene>
<reference evidence="1" key="2">
    <citation type="submission" date="2020-11" db="EMBL/GenBank/DDBJ databases">
        <authorList>
            <person name="McCartney M.A."/>
            <person name="Auch B."/>
            <person name="Kono T."/>
            <person name="Mallez S."/>
            <person name="Becker A."/>
            <person name="Gohl D.M."/>
            <person name="Silverstein K.A.T."/>
            <person name="Koren S."/>
            <person name="Bechman K.B."/>
            <person name="Herman A."/>
            <person name="Abrahante J.E."/>
            <person name="Garbe J."/>
        </authorList>
    </citation>
    <scope>NUCLEOTIDE SEQUENCE</scope>
    <source>
        <strain evidence="1">Duluth1</strain>
        <tissue evidence="1">Whole animal</tissue>
    </source>
</reference>
<dbReference type="Proteomes" id="UP000828390">
    <property type="component" value="Unassembled WGS sequence"/>
</dbReference>
<sequence>MDLSGRSGMQSISITVGVEDVLSAGRRGKIQEDYTPRPWQDSLMSIELALVKTQRTELAAILDEAVIGNHYLPRHLEIVPSIRGRNNQ</sequence>
<comment type="caution">
    <text evidence="1">The sequence shown here is derived from an EMBL/GenBank/DDBJ whole genome shotgun (WGS) entry which is preliminary data.</text>
</comment>
<evidence type="ECO:0000313" key="1">
    <source>
        <dbReference type="EMBL" id="KAH3790754.1"/>
    </source>
</evidence>
<protein>
    <submittedName>
        <fullName evidence="1">Uncharacterized protein</fullName>
    </submittedName>
</protein>
<dbReference type="AlphaFoldDB" id="A0A9D4F3S4"/>
<reference evidence="1" key="1">
    <citation type="journal article" date="2019" name="bioRxiv">
        <title>The Genome of the Zebra Mussel, Dreissena polymorpha: A Resource for Invasive Species Research.</title>
        <authorList>
            <person name="McCartney M.A."/>
            <person name="Auch B."/>
            <person name="Kono T."/>
            <person name="Mallez S."/>
            <person name="Zhang Y."/>
            <person name="Obille A."/>
            <person name="Becker A."/>
            <person name="Abrahante J.E."/>
            <person name="Garbe J."/>
            <person name="Badalamenti J.P."/>
            <person name="Herman A."/>
            <person name="Mangelson H."/>
            <person name="Liachko I."/>
            <person name="Sullivan S."/>
            <person name="Sone E.D."/>
            <person name="Koren S."/>
            <person name="Silverstein K.A.T."/>
            <person name="Beckman K.B."/>
            <person name="Gohl D.M."/>
        </authorList>
    </citation>
    <scope>NUCLEOTIDE SEQUENCE</scope>
    <source>
        <strain evidence="1">Duluth1</strain>
        <tissue evidence="1">Whole animal</tissue>
    </source>
</reference>
<proteinExistence type="predicted"/>
<name>A0A9D4F3S4_DREPO</name>
<organism evidence="1 2">
    <name type="scientific">Dreissena polymorpha</name>
    <name type="common">Zebra mussel</name>
    <name type="synonym">Mytilus polymorpha</name>
    <dbReference type="NCBI Taxonomy" id="45954"/>
    <lineage>
        <taxon>Eukaryota</taxon>
        <taxon>Metazoa</taxon>
        <taxon>Spiralia</taxon>
        <taxon>Lophotrochozoa</taxon>
        <taxon>Mollusca</taxon>
        <taxon>Bivalvia</taxon>
        <taxon>Autobranchia</taxon>
        <taxon>Heteroconchia</taxon>
        <taxon>Euheterodonta</taxon>
        <taxon>Imparidentia</taxon>
        <taxon>Neoheterodontei</taxon>
        <taxon>Myida</taxon>
        <taxon>Dreissenoidea</taxon>
        <taxon>Dreissenidae</taxon>
        <taxon>Dreissena</taxon>
    </lineage>
</organism>